<evidence type="ECO:0000256" key="4">
    <source>
        <dbReference type="ARBA" id="ARBA00022475"/>
    </source>
</evidence>
<evidence type="ECO:0000256" key="9">
    <source>
        <dbReference type="SAM" id="Phobius"/>
    </source>
</evidence>
<feature type="region of interest" description="Disordered" evidence="8">
    <location>
        <begin position="1"/>
        <end position="32"/>
    </location>
</feature>
<dbReference type="Pfam" id="PF01544">
    <property type="entry name" value="CorA"/>
    <property type="match status" value="1"/>
</dbReference>
<reference evidence="10 11" key="1">
    <citation type="submission" date="2022-04" db="EMBL/GenBank/DDBJ databases">
        <title>Leucobacter sp. isolated from rhizosphere of garlic.</title>
        <authorList>
            <person name="Won M."/>
            <person name="Lee C.-M."/>
            <person name="Woen H.-Y."/>
            <person name="Kwon S.-W."/>
        </authorList>
    </citation>
    <scope>NUCLEOTIDE SEQUENCE [LARGE SCALE GENOMIC DNA]</scope>
    <source>
        <strain evidence="10 11">H21R-40</strain>
    </source>
</reference>
<evidence type="ECO:0000256" key="6">
    <source>
        <dbReference type="ARBA" id="ARBA00022989"/>
    </source>
</evidence>
<keyword evidence="3" id="KW-0813">Transport</keyword>
<evidence type="ECO:0000313" key="11">
    <source>
        <dbReference type="Proteomes" id="UP000831786"/>
    </source>
</evidence>
<keyword evidence="7 9" id="KW-0472">Membrane</keyword>
<accession>A0ABY4FMV7</accession>
<dbReference type="Gene3D" id="3.30.460.20">
    <property type="entry name" value="CorA soluble domain-like"/>
    <property type="match status" value="1"/>
</dbReference>
<feature type="transmembrane region" description="Helical" evidence="9">
    <location>
        <begin position="398"/>
        <end position="418"/>
    </location>
</feature>
<evidence type="ECO:0000256" key="2">
    <source>
        <dbReference type="ARBA" id="ARBA00009765"/>
    </source>
</evidence>
<dbReference type="SUPFAM" id="SSF144083">
    <property type="entry name" value="Magnesium transport protein CorA, transmembrane region"/>
    <property type="match status" value="1"/>
</dbReference>
<dbReference type="PANTHER" id="PTHR46494">
    <property type="entry name" value="CORA FAMILY METAL ION TRANSPORTER (EUROFUNG)"/>
    <property type="match status" value="1"/>
</dbReference>
<proteinExistence type="inferred from homology"/>
<dbReference type="Proteomes" id="UP000831786">
    <property type="component" value="Chromosome"/>
</dbReference>
<evidence type="ECO:0000313" key="10">
    <source>
        <dbReference type="EMBL" id="UOQ57620.1"/>
    </source>
</evidence>
<keyword evidence="11" id="KW-1185">Reference proteome</keyword>
<evidence type="ECO:0000256" key="8">
    <source>
        <dbReference type="SAM" id="MobiDB-lite"/>
    </source>
</evidence>
<dbReference type="InterPro" id="IPR045861">
    <property type="entry name" value="CorA_cytoplasmic_dom"/>
</dbReference>
<feature type="transmembrane region" description="Helical" evidence="9">
    <location>
        <begin position="367"/>
        <end position="386"/>
    </location>
</feature>
<gene>
    <name evidence="10" type="ORF">MUN78_01905</name>
</gene>
<feature type="compositionally biased region" description="Low complexity" evidence="8">
    <location>
        <begin position="9"/>
        <end position="23"/>
    </location>
</feature>
<keyword evidence="6 9" id="KW-1133">Transmembrane helix</keyword>
<evidence type="ECO:0000256" key="1">
    <source>
        <dbReference type="ARBA" id="ARBA00004651"/>
    </source>
</evidence>
<name>A0ABY4FMV7_9MICO</name>
<comment type="similarity">
    <text evidence="2">Belongs to the CorA metal ion transporter (MIT) (TC 1.A.35) family.</text>
</comment>
<dbReference type="InterPro" id="IPR045863">
    <property type="entry name" value="CorA_TM1_TM2"/>
</dbReference>
<evidence type="ECO:0000256" key="5">
    <source>
        <dbReference type="ARBA" id="ARBA00022692"/>
    </source>
</evidence>
<dbReference type="InterPro" id="IPR002523">
    <property type="entry name" value="MgTranspt_CorA/ZnTranspt_ZntB"/>
</dbReference>
<dbReference type="Gene3D" id="1.20.58.340">
    <property type="entry name" value="Magnesium transport protein CorA, transmembrane region"/>
    <property type="match status" value="2"/>
</dbReference>
<comment type="subcellular location">
    <subcellularLocation>
        <location evidence="1">Cell membrane</location>
        <topology evidence="1">Multi-pass membrane protein</topology>
    </subcellularLocation>
</comment>
<sequence length="424" mass="44931">MTLQDRDAPGAGRAGRIPAQPRAAGRRLGSHGPGAQILARRIRGGVPGELSVVPDFAAAFAVAGGGPAAGAPAAGVPAAGSPAAGSAVSGSAVADVPAAGIRTGSAHPAAGPRTAPVDMAWLALVHPDPETIAELASAWELHPLLVEDLLHAGQRPKVERYGDVLFLVLKSAHYDDAREDVEFSEFHVLVRPDAIAIVCQDGRFIDGTPIPDRIDGSAERAITGRAPQLTDRALLELGPEAAAYRLLDAVVDRCFPALDGLQIDREQIERQVFSGDAAAAARIYHLSQEVIDMLHTSAALTRVANRLGRGADKYAIPEELQTYLQDVADHLARVSSETVELRDALSQILTVNATLVAQRQNEDMKKISGWAAILFAPTLIAAVYGMNFDIMPELHWAAGYPIAVGAMIGFAGLLYGLFRWKKWM</sequence>
<keyword evidence="5 9" id="KW-0812">Transmembrane</keyword>
<evidence type="ECO:0000256" key="3">
    <source>
        <dbReference type="ARBA" id="ARBA00022448"/>
    </source>
</evidence>
<organism evidence="10 11">
    <name type="scientific">Leucobacter allii</name>
    <dbReference type="NCBI Taxonomy" id="2932247"/>
    <lineage>
        <taxon>Bacteria</taxon>
        <taxon>Bacillati</taxon>
        <taxon>Actinomycetota</taxon>
        <taxon>Actinomycetes</taxon>
        <taxon>Micrococcales</taxon>
        <taxon>Microbacteriaceae</taxon>
        <taxon>Leucobacter</taxon>
    </lineage>
</organism>
<dbReference type="PANTHER" id="PTHR46494:SF1">
    <property type="entry name" value="CORA FAMILY METAL ION TRANSPORTER (EUROFUNG)"/>
    <property type="match status" value="1"/>
</dbReference>
<dbReference type="SUPFAM" id="SSF143865">
    <property type="entry name" value="CorA soluble domain-like"/>
    <property type="match status" value="1"/>
</dbReference>
<protein>
    <submittedName>
        <fullName evidence="10">Magnesium and cobalt transport protein CorA</fullName>
    </submittedName>
</protein>
<evidence type="ECO:0000256" key="7">
    <source>
        <dbReference type="ARBA" id="ARBA00023136"/>
    </source>
</evidence>
<dbReference type="CDD" id="cd12830">
    <property type="entry name" value="MtCorA-like"/>
    <property type="match status" value="1"/>
</dbReference>
<keyword evidence="4" id="KW-1003">Cell membrane</keyword>
<dbReference type="EMBL" id="CP095045">
    <property type="protein sequence ID" value="UOQ57620.1"/>
    <property type="molecule type" value="Genomic_DNA"/>
</dbReference>
<dbReference type="RefSeq" id="WP_244728416.1">
    <property type="nucleotide sequence ID" value="NZ_CP095045.1"/>
</dbReference>